<dbReference type="NCBIfam" id="TIGR00229">
    <property type="entry name" value="sensory_box"/>
    <property type="match status" value="1"/>
</dbReference>
<dbReference type="Pfam" id="PF08447">
    <property type="entry name" value="PAS_3"/>
    <property type="match status" value="1"/>
</dbReference>
<reference evidence="2 3" key="1">
    <citation type="submission" date="2016-10" db="EMBL/GenBank/DDBJ databases">
        <authorList>
            <person name="Varghese N."/>
            <person name="Submissions S."/>
        </authorList>
    </citation>
    <scope>NUCLEOTIDE SEQUENCE [LARGE SCALE GENOMIC DNA]</scope>
    <source>
        <strain evidence="2 3">WG10</strain>
    </source>
</reference>
<evidence type="ECO:0000313" key="3">
    <source>
        <dbReference type="Proteomes" id="UP000324896"/>
    </source>
</evidence>
<protein>
    <submittedName>
        <fullName evidence="2">PAS domain S-box-containing protein</fullName>
    </submittedName>
</protein>
<dbReference type="InterPro" id="IPR035965">
    <property type="entry name" value="PAS-like_dom_sf"/>
</dbReference>
<gene>
    <name evidence="2" type="ORF">SAMN04488597_10284</name>
</gene>
<dbReference type="EMBL" id="FMYT01000002">
    <property type="protein sequence ID" value="SDC09911.1"/>
    <property type="molecule type" value="Genomic_DNA"/>
</dbReference>
<dbReference type="AlphaFoldDB" id="A0A1G6IU13"/>
<dbReference type="Gene3D" id="3.30.450.20">
    <property type="entry name" value="PAS domain"/>
    <property type="match status" value="1"/>
</dbReference>
<name>A0A1G6IU13_9FIRM</name>
<dbReference type="SUPFAM" id="SSF55785">
    <property type="entry name" value="PYP-like sensor domain (PAS domain)"/>
    <property type="match status" value="1"/>
</dbReference>
<dbReference type="PROSITE" id="PS50112">
    <property type="entry name" value="PAS"/>
    <property type="match status" value="1"/>
</dbReference>
<dbReference type="RefSeq" id="WP_149796601.1">
    <property type="nucleotide sequence ID" value="NZ_FMYT01000002.1"/>
</dbReference>
<dbReference type="Proteomes" id="UP000324896">
    <property type="component" value="Unassembled WGS sequence"/>
</dbReference>
<accession>A0A1G6IU13</accession>
<proteinExistence type="predicted"/>
<organism evidence="2 3">
    <name type="scientific">Halanaerobium congolense</name>
    <dbReference type="NCBI Taxonomy" id="54121"/>
    <lineage>
        <taxon>Bacteria</taxon>
        <taxon>Bacillati</taxon>
        <taxon>Bacillota</taxon>
        <taxon>Clostridia</taxon>
        <taxon>Halanaerobiales</taxon>
        <taxon>Halanaerobiaceae</taxon>
        <taxon>Halanaerobium</taxon>
    </lineage>
</organism>
<dbReference type="CDD" id="cd00130">
    <property type="entry name" value="PAS"/>
    <property type="match status" value="1"/>
</dbReference>
<feature type="domain" description="PAS" evidence="1">
    <location>
        <begin position="4"/>
        <end position="46"/>
    </location>
</feature>
<sequence length="126" mass="15038">MERDDQLMKSLINKLSIGVVIADQQGQLLFTNQTIKEMTGYTEAEIKTMEDWYKKAYPDLKSRKKAKKYFEYDIENDIQDRTYKITTAAGDYKYFNFRYSQLDDGKILFEIIDISHRIKQKQELKN</sequence>
<evidence type="ECO:0000313" key="2">
    <source>
        <dbReference type="EMBL" id="SDC09911.1"/>
    </source>
</evidence>
<dbReference type="InterPro" id="IPR000014">
    <property type="entry name" value="PAS"/>
</dbReference>
<dbReference type="InterPro" id="IPR013655">
    <property type="entry name" value="PAS_fold_3"/>
</dbReference>
<evidence type="ECO:0000259" key="1">
    <source>
        <dbReference type="PROSITE" id="PS50112"/>
    </source>
</evidence>